<feature type="compositionally biased region" description="Low complexity" evidence="2">
    <location>
        <begin position="790"/>
        <end position="802"/>
    </location>
</feature>
<feature type="compositionally biased region" description="Basic and acidic residues" evidence="2">
    <location>
        <begin position="1881"/>
        <end position="1898"/>
    </location>
</feature>
<feature type="compositionally biased region" description="Basic and acidic residues" evidence="2">
    <location>
        <begin position="415"/>
        <end position="430"/>
    </location>
</feature>
<feature type="compositionally biased region" description="Gly residues" evidence="2">
    <location>
        <begin position="1731"/>
        <end position="1742"/>
    </location>
</feature>
<dbReference type="OMA" id="APIMQAP"/>
<feature type="compositionally biased region" description="Low complexity" evidence="2">
    <location>
        <begin position="2502"/>
        <end position="2523"/>
    </location>
</feature>
<feature type="compositionally biased region" description="Polar residues" evidence="2">
    <location>
        <begin position="2035"/>
        <end position="2050"/>
    </location>
</feature>
<feature type="compositionally biased region" description="Basic and acidic residues" evidence="2">
    <location>
        <begin position="1276"/>
        <end position="1298"/>
    </location>
</feature>
<feature type="compositionally biased region" description="Low complexity" evidence="2">
    <location>
        <begin position="902"/>
        <end position="912"/>
    </location>
</feature>
<feature type="compositionally biased region" description="Low complexity" evidence="2">
    <location>
        <begin position="2382"/>
        <end position="2397"/>
    </location>
</feature>
<feature type="compositionally biased region" description="Low complexity" evidence="2">
    <location>
        <begin position="95"/>
        <end position="117"/>
    </location>
</feature>
<feature type="compositionally biased region" description="Polar residues" evidence="2">
    <location>
        <begin position="2900"/>
        <end position="2910"/>
    </location>
</feature>
<feature type="compositionally biased region" description="Polar residues" evidence="2">
    <location>
        <begin position="1523"/>
        <end position="1535"/>
    </location>
</feature>
<evidence type="ECO:0000313" key="4">
    <source>
        <dbReference type="EMBL" id="ELT91976.1"/>
    </source>
</evidence>
<keyword evidence="6" id="KW-1185">Reference proteome</keyword>
<feature type="compositionally biased region" description="Polar residues" evidence="2">
    <location>
        <begin position="1086"/>
        <end position="1114"/>
    </location>
</feature>
<sequence>MSALSGIGVKGEKGKGKYKSLNINTIYKGTSVAPQKASGSITKHGLQSLGKVATTRRMPPPAHLPSLRSEHSGNDPTINLVPSGSGWVSSDEKPTGTPTSSSTSSSNSAATPPATASQAQKGASAPVTTTGKQPSSQSTAGEYGGRQHLLQPQQGTQQSQGHKATTMTTSQQQQQTTQQGANNNNSQGGGGKPSWSSVTSGGPRNQGDLIDQKSPFFQEEFPTLASGGGGEAERSPPPQQLKDESRESQYGPGPSLRPQNVGSWKEGGGRGAIQQDDPEDQQQQSRNGTSSGMDSKQDTSPPHSPPASSGMNSSPMGSAMPPHSSSMGPRMRPPPHGMNPMMYRGMVPPYMYGHGGFPGPFGPNFRPGMAGPGGPSGPRPPYQYGQGDPHMRGNVPPRHMNEKVSSTHGQTSIVKDQDLKEFDHLLKNESSDGGWADAQGDVDYSEQLVFSDDEDPTPKKKDHHPEQRRDERNARSPRVPREEDQGRGKERYDDHNEKRGFDRRERTDSRGDRSSREREWTVEKDRNWERSERERNSAERSYPGKMSDRDRVFDRNMVSERDPNMMYGGPKEAWMPAGPQGPQGHFNRPPMEHPYHRMPFDHRPPMGYGPQFRMPHGQHPHGPMMPPGRRASPGSAPMPSGTQQSPQSYPEADDDESLQAKRKQCDEDVHAAVERARQLREEGEKRMEEQRRDKQRSFDDVKDELEVDKPRSRTTSESSVDRGDRYHSREKFNQSSHANKNSRLPPRFQKKQSENLRNQGSPDGGGASSPKSAGADRVLEERRGGPMPPQQQQQQQASPQGQRFGPQGPWPNDPRAWAAMGGPGVPGFMDRRMGNRPPMDMPAGLVMHSHPLRRSLSESGDEGRVDERGLEKPFTDFHDMRGWERYPPMPAGWDEHMRRSGHPPGAAPYYYHPDMDRRGPQMESPGDNFEDRSGDYSESHREDQERWEHRSRGEKEGTSKDPKVREKEAESKDSFEEEQHIEKAESRRDRYERSESHEKVHSDKPEKEIESKKKEEHKRSDDQPRSRDGRKNRGRHDRDDKHKGKGGKEHKWASSLDSELDFPSGRGMHGEHGGKRQGHHYPTPIPHQTAQQNAPHRSNYTSLKRSHSTLSSDGQKVDSAAVKEEKKALSRESLHKLGRSGSKESVKSSDSRDGRRNRDARASDKLSENEGKKAWSEPSINEDSAAASVAPAPKPTRREEQQHKERSRAEAKEEKENGKKEDQPPPANVWSNRGTNTRESKKELVEISDWAGEESRPPPKKPRDDERGSNRGRGRGRSDDRSGRGAGADRGKSREYVRGGRANRSRSDRSVGYTNNNQRGQPAPRLSQGSRDSARDSGRDSGRDSTRESGSRGGRSGNPWIKDDEPTVSLNTAVAGSKPESETDSLPAVVVPKDEASASATAASVIEAASPEENAQGESPKDSEVKERKDSRGPSQRTSRDEKDFKKPDGDARKQERFNRRELSNRERSEGGRGRGQRSSGRGDGSREPRKGRGGSSSRGRGRGRGEHDGPGSRYHSAPSRGQDGSEQPPMSNSRGAHGRRDNFEDDWNDEYRNDQRSDSRRWKSEQRSHQPPRFAAARGGRGTGAAGVGAGGGSGPSEGGRGRGRGIRGPRTNSTSSASRPPKTKPPLTKQNSSDIGNEEWETASESSDVLEKKELKNEANKENRDRSSEVPNGGPRSEGAKKSFTRQRPSNDRQNRRSNESRSSSERQNKERSPNSTKVNGAGHVGPPAGRGAGRSGGRGPSTATVFRMDQVLANDPTAIQNAINSLASKSKAPKKSELTDISMTSAKASKSQADKEKDKKAEALANIDINNYAGVVVIDDQPEVSIDDPAFLFESNEGFQEVTSRKTLKSKQKDALRQIKDSEQLQALLMQQAKLQGKKKDKEGKTKRVVSDKRLSKLPPRLAKARELKEREKQQQKAAAAAAAVQQSVSPSQLAASIPHPSPPQMSQAPVSDDILPKIENWNNDMADNIPAHEAEAAAAKKEFAGNMAPAPAPVVNAWDTPLAVTAPPALNADSKFNDKGDQHDSGIDVSENMNSADSSTRNSPSADSKLKSSEDILSKISEANSEDGSIDLDAKPQRKGREAKIIKPTDTKPAKKHDTTKQGKGSAGLGAIQLPPSFKEAFNFNKQGDEISELKLDFTFDAELAKLTEEKSEVSKDDEDEAPKSPSIPMVDASHITSPTSSATDDLGLKIAAVKTVWDSLSPMAPVFEHMDHKMTSAGQSGVTQSMVTSSPAESTSINAPSSSAAGFSSFSSVDDDTAAVAAASVDVSMAMETSTPSDFPELTNALVASPSQQMNYCDSSAASVVADMTDNVHDVVSSIARSLASGSVVEMTDQPNVCKVKPQQLQQQQQQSPQLQASSSAVLMVPSSPVTNLPSNSMSQQHQHQPLHHSSMPSPPAQVPNTAPHMLFAAQTMVSQYHPFPVQQSSIMTHDSRYAHQAPGFGFNLSGQNASNAAGPMAAFTQPSLFLQPSGQHNPAASDLYSSGPNTNALPPYRATQYNPPQQQTQANQQSNSQKSNPLAAALPYGPLIGNTSLQPSQLFVPYDPSQSSAPGNHAAPGGPPSQNTSQIIGSQLMSQQRATVQSMQTAQSSFFHNQSPLQQTGFFQAQQTSTGLQAPMQQQQQVAPTQYSMQSYGQTQSLPGLPMQPLSVPNSQLNKSAAPFKPASQQQQSSSMASSASPNTSQYKSSHAFGMSSASSSVFHPSGGPSSLSSNHYSTSNSSGLLTTGAGSMSSGNAAVNSKQYQQQMQLQKALQVTGVNTSCSNSVDMSGAGGLMGSLNFNQKPKPPNQQPGYNRSNSLQGQQAGAGLSNAQPQPNWQSNTGAQNKGSGNSNMSYNNAAAMQASILQAQLLMRGSAAAAAALGIRPPGPNSNVFNPLQQQQQQPQQPPPLNVMFGGNQQQSANRNSRAGPPPPEVPRSSASIPVSASPFMDQKAKQRAEVLQQAKAFLNPTKVAAAAAAAASSSSSSPPVTVITKAEPIIATGPVTTSTVAAPATVTTVTDIVESEAASEPAIVAAAAAAAVVINTDKPTKEEKDCMNAETKNEESSSSTSSN</sequence>
<feature type="compositionally biased region" description="Basic and acidic residues" evidence="2">
    <location>
        <begin position="1236"/>
        <end position="1245"/>
    </location>
</feature>
<dbReference type="EMBL" id="KB310317">
    <property type="protein sequence ID" value="ELT91976.1"/>
    <property type="molecule type" value="Genomic_DNA"/>
</dbReference>
<feature type="compositionally biased region" description="Basic and acidic residues" evidence="2">
    <location>
        <begin position="546"/>
        <end position="563"/>
    </location>
</feature>
<evidence type="ECO:0000313" key="5">
    <source>
        <dbReference type="EnsemblMetazoa" id="CapteP228733"/>
    </source>
</evidence>
<feature type="compositionally biased region" description="Polar residues" evidence="2">
    <location>
        <begin position="194"/>
        <end position="203"/>
    </location>
</feature>
<feature type="region of interest" description="Disordered" evidence="2">
    <location>
        <begin position="3032"/>
        <end position="3057"/>
    </location>
</feature>
<feature type="compositionally biased region" description="Basic and acidic residues" evidence="2">
    <location>
        <begin position="1907"/>
        <end position="1918"/>
    </location>
</feature>
<feature type="compositionally biased region" description="Low complexity" evidence="2">
    <location>
        <begin position="613"/>
        <end position="630"/>
    </location>
</feature>
<feature type="compositionally biased region" description="Basic and acidic residues" evidence="2">
    <location>
        <begin position="663"/>
        <end position="700"/>
    </location>
</feature>
<feature type="compositionally biased region" description="Low complexity" evidence="2">
    <location>
        <begin position="2662"/>
        <end position="2725"/>
    </location>
</feature>
<dbReference type="HOGENOM" id="CLU_225916_0_0_1"/>
<feature type="compositionally biased region" description="Basic and acidic residues" evidence="2">
    <location>
        <begin position="3032"/>
        <end position="3049"/>
    </location>
</feature>
<feature type="compositionally biased region" description="Low complexity" evidence="2">
    <location>
        <begin position="1397"/>
        <end position="1409"/>
    </location>
</feature>
<reference evidence="6" key="1">
    <citation type="submission" date="2012-12" db="EMBL/GenBank/DDBJ databases">
        <authorList>
            <person name="Hellsten U."/>
            <person name="Grimwood J."/>
            <person name="Chapman J.A."/>
            <person name="Shapiro H."/>
            <person name="Aerts A."/>
            <person name="Otillar R.P."/>
            <person name="Terry A.Y."/>
            <person name="Boore J.L."/>
            <person name="Simakov O."/>
            <person name="Marletaz F."/>
            <person name="Cho S.-J."/>
            <person name="Edsinger-Gonzales E."/>
            <person name="Havlak P."/>
            <person name="Kuo D.-H."/>
            <person name="Larsson T."/>
            <person name="Lv J."/>
            <person name="Arendt D."/>
            <person name="Savage R."/>
            <person name="Osoegawa K."/>
            <person name="de Jong P."/>
            <person name="Lindberg D.R."/>
            <person name="Seaver E.C."/>
            <person name="Weisblat D.A."/>
            <person name="Putnam N.H."/>
            <person name="Grigoriev I.V."/>
            <person name="Rokhsar D.S."/>
        </authorList>
    </citation>
    <scope>NUCLEOTIDE SEQUENCE</scope>
    <source>
        <strain evidence="6">I ESC-2004</strain>
    </source>
</reference>
<feature type="region of interest" description="Disordered" evidence="2">
    <location>
        <begin position="2471"/>
        <end position="2529"/>
    </location>
</feature>
<feature type="compositionally biased region" description="Low complexity" evidence="2">
    <location>
        <begin position="2553"/>
        <end position="2562"/>
    </location>
</feature>
<feature type="compositionally biased region" description="Basic and acidic residues" evidence="2">
    <location>
        <begin position="719"/>
        <end position="732"/>
    </location>
</feature>
<feature type="region of interest" description="Disordered" evidence="2">
    <location>
        <begin position="1767"/>
        <end position="1800"/>
    </location>
</feature>
<dbReference type="Pfam" id="PF07001">
    <property type="entry name" value="BAT2_N"/>
    <property type="match status" value="1"/>
</dbReference>
<feature type="region of interest" description="Disordered" evidence="2">
    <location>
        <begin position="1877"/>
        <end position="1968"/>
    </location>
</feature>
<organism evidence="4">
    <name type="scientific">Capitella teleta</name>
    <name type="common">Polychaete worm</name>
    <dbReference type="NCBI Taxonomy" id="283909"/>
    <lineage>
        <taxon>Eukaryota</taxon>
        <taxon>Metazoa</taxon>
        <taxon>Spiralia</taxon>
        <taxon>Lophotrochozoa</taxon>
        <taxon>Annelida</taxon>
        <taxon>Polychaeta</taxon>
        <taxon>Sedentaria</taxon>
        <taxon>Scolecida</taxon>
        <taxon>Capitellidae</taxon>
        <taxon>Capitella</taxon>
    </lineage>
</organism>
<name>R7TKB0_CAPTE</name>
<feature type="compositionally biased region" description="Polar residues" evidence="2">
    <location>
        <begin position="2633"/>
        <end position="2644"/>
    </location>
</feature>
<feature type="region of interest" description="Disordered" evidence="2">
    <location>
        <begin position="32"/>
        <end position="1752"/>
    </location>
</feature>
<evidence type="ECO:0000256" key="2">
    <source>
        <dbReference type="SAM" id="MobiDB-lite"/>
    </source>
</evidence>
<feature type="compositionally biased region" description="Basic and acidic residues" evidence="2">
    <location>
        <begin position="1550"/>
        <end position="1569"/>
    </location>
</feature>
<dbReference type="Proteomes" id="UP000014760">
    <property type="component" value="Unassembled WGS sequence"/>
</dbReference>
<reference evidence="4 6" key="2">
    <citation type="journal article" date="2013" name="Nature">
        <title>Insights into bilaterian evolution from three spiralian genomes.</title>
        <authorList>
            <person name="Simakov O."/>
            <person name="Marletaz F."/>
            <person name="Cho S.J."/>
            <person name="Edsinger-Gonzales E."/>
            <person name="Havlak P."/>
            <person name="Hellsten U."/>
            <person name="Kuo D.H."/>
            <person name="Larsson T."/>
            <person name="Lv J."/>
            <person name="Arendt D."/>
            <person name="Savage R."/>
            <person name="Osoegawa K."/>
            <person name="de Jong P."/>
            <person name="Grimwood J."/>
            <person name="Chapman J.A."/>
            <person name="Shapiro H."/>
            <person name="Aerts A."/>
            <person name="Otillar R.P."/>
            <person name="Terry A.Y."/>
            <person name="Boore J.L."/>
            <person name="Grigoriev I.V."/>
            <person name="Lindberg D.R."/>
            <person name="Seaver E.C."/>
            <person name="Weisblat D.A."/>
            <person name="Putnam N.H."/>
            <person name="Rokhsar D.S."/>
        </authorList>
    </citation>
    <scope>NUCLEOTIDE SEQUENCE</scope>
    <source>
        <strain evidence="4 6">I ESC-2004</strain>
    </source>
</reference>
<dbReference type="GO" id="GO:0030154">
    <property type="term" value="P:cell differentiation"/>
    <property type="evidence" value="ECO:0007669"/>
    <property type="project" value="TreeGrafter"/>
</dbReference>
<keyword evidence="1" id="KW-0597">Phosphoprotein</keyword>
<feature type="compositionally biased region" description="Low complexity" evidence="2">
    <location>
        <begin position="2244"/>
        <end position="2253"/>
    </location>
</feature>
<feature type="compositionally biased region" description="Polar residues" evidence="2">
    <location>
        <begin position="2796"/>
        <end position="2830"/>
    </location>
</feature>
<feature type="compositionally biased region" description="Basic and acidic residues" evidence="2">
    <location>
        <begin position="1253"/>
        <end position="1269"/>
    </location>
</feature>
<feature type="region of interest" description="Disordered" evidence="2">
    <location>
        <begin position="2010"/>
        <end position="2116"/>
    </location>
</feature>
<feature type="compositionally biased region" description="Basic and acidic residues" evidence="2">
    <location>
        <begin position="1419"/>
        <end position="1473"/>
    </location>
</feature>
<feature type="region of interest" description="Disordered" evidence="2">
    <location>
        <begin position="2873"/>
        <end position="2935"/>
    </location>
</feature>
<feature type="compositionally biased region" description="Polar residues" evidence="2">
    <location>
        <begin position="74"/>
        <end position="88"/>
    </location>
</feature>
<feature type="region of interest" description="Disordered" evidence="2">
    <location>
        <begin position="2345"/>
        <end position="2405"/>
    </location>
</feature>
<dbReference type="PANTHER" id="PTHR14038:SF0">
    <property type="entry name" value="LP18708P"/>
    <property type="match status" value="1"/>
</dbReference>
<feature type="compositionally biased region" description="Basic and acidic residues" evidence="2">
    <location>
        <begin position="2019"/>
        <end position="2030"/>
    </location>
</feature>
<dbReference type="InterPro" id="IPR033184">
    <property type="entry name" value="PRRC2"/>
</dbReference>
<evidence type="ECO:0000313" key="6">
    <source>
        <dbReference type="Proteomes" id="UP000014760"/>
    </source>
</evidence>
<feature type="compositionally biased region" description="Polar residues" evidence="2">
    <location>
        <begin position="403"/>
        <end position="414"/>
    </location>
</feature>
<feature type="compositionally biased region" description="Polar residues" evidence="2">
    <location>
        <begin position="733"/>
        <end position="742"/>
    </location>
</feature>
<feature type="compositionally biased region" description="Basic and acidic residues" evidence="2">
    <location>
        <begin position="861"/>
        <end position="884"/>
    </location>
</feature>
<feature type="compositionally biased region" description="Basic and acidic residues" evidence="2">
    <location>
        <begin position="590"/>
        <end position="604"/>
    </location>
</feature>
<feature type="compositionally biased region" description="Basic and acidic residues" evidence="2">
    <location>
        <begin position="1121"/>
        <end position="1175"/>
    </location>
</feature>
<feature type="compositionally biased region" description="Low complexity" evidence="2">
    <location>
        <begin position="320"/>
        <end position="330"/>
    </location>
</feature>
<feature type="domain" description="BAT2 N-terminal" evidence="3">
    <location>
        <begin position="1"/>
        <end position="186"/>
    </location>
</feature>
<feature type="region of interest" description="Disordered" evidence="2">
    <location>
        <begin position="2152"/>
        <end position="2186"/>
    </location>
</feature>
<feature type="compositionally biased region" description="Gly residues" evidence="2">
    <location>
        <begin position="1580"/>
        <end position="1600"/>
    </location>
</feature>
<proteinExistence type="predicted"/>
<feature type="compositionally biased region" description="Basic and acidic residues" evidence="2">
    <location>
        <begin position="929"/>
        <end position="1052"/>
    </location>
</feature>
<feature type="compositionally biased region" description="Basic and acidic residues" evidence="2">
    <location>
        <begin position="1691"/>
        <end position="1715"/>
    </location>
</feature>
<feature type="compositionally biased region" description="Low complexity" evidence="2">
    <location>
        <begin position="147"/>
        <end position="186"/>
    </location>
</feature>
<feature type="compositionally biased region" description="Low complexity" evidence="2">
    <location>
        <begin position="2347"/>
        <end position="2366"/>
    </location>
</feature>
<feature type="compositionally biased region" description="Basic and acidic residues" evidence="2">
    <location>
        <begin position="2076"/>
        <end position="2105"/>
    </location>
</feature>
<dbReference type="InterPro" id="IPR009738">
    <property type="entry name" value="BAT2_N"/>
</dbReference>
<feature type="compositionally biased region" description="Polar residues" evidence="2">
    <location>
        <begin position="118"/>
        <end position="140"/>
    </location>
</feature>
<evidence type="ECO:0000259" key="3">
    <source>
        <dbReference type="Pfam" id="PF07001"/>
    </source>
</evidence>
<feature type="compositionally biased region" description="Polar residues" evidence="2">
    <location>
        <begin position="2226"/>
        <end position="2243"/>
    </location>
</feature>
<feature type="compositionally biased region" description="Low complexity" evidence="2">
    <location>
        <begin position="1919"/>
        <end position="1940"/>
    </location>
</feature>
<evidence type="ECO:0000256" key="1">
    <source>
        <dbReference type="ARBA" id="ARBA00022553"/>
    </source>
</evidence>
<feature type="compositionally biased region" description="Basic and acidic residues" evidence="2">
    <location>
        <begin position="456"/>
        <end position="538"/>
    </location>
</feature>
<feature type="compositionally biased region" description="Basic and acidic residues" evidence="2">
    <location>
        <begin position="1651"/>
        <end position="1670"/>
    </location>
</feature>
<feature type="compositionally biased region" description="Low complexity" evidence="2">
    <location>
        <begin position="2619"/>
        <end position="2632"/>
    </location>
</feature>
<accession>R7TKB0</accession>
<feature type="compositionally biased region" description="Polar residues" evidence="2">
    <location>
        <begin position="285"/>
        <end position="316"/>
    </location>
</feature>
<feature type="compositionally biased region" description="Basic and acidic residues" evidence="2">
    <location>
        <begin position="1332"/>
        <end position="1350"/>
    </location>
</feature>
<feature type="region of interest" description="Disordered" evidence="2">
    <location>
        <begin position="2777"/>
        <end position="2835"/>
    </location>
</feature>
<feature type="compositionally biased region" description="Basic and acidic residues" evidence="2">
    <location>
        <begin position="1196"/>
        <end position="1223"/>
    </location>
</feature>
<feature type="region of interest" description="Disordered" evidence="2">
    <location>
        <begin position="2226"/>
        <end position="2253"/>
    </location>
</feature>
<dbReference type="STRING" id="283909.R7TKB0"/>
<gene>
    <name evidence="4" type="ORF">CAPTEDRAFT_228733</name>
</gene>
<dbReference type="EMBL" id="AMQN01000381">
    <property type="status" value="NOT_ANNOTATED_CDS"/>
    <property type="molecule type" value="Genomic_DNA"/>
</dbReference>
<protein>
    <recommendedName>
        <fullName evidence="3">BAT2 N-terminal domain-containing protein</fullName>
    </recommendedName>
</protein>
<dbReference type="PANTHER" id="PTHR14038">
    <property type="entry name" value="BAT2 HLA-B-ASSOCIATED TRANSCRIPT 2"/>
    <property type="match status" value="1"/>
</dbReference>
<feature type="compositionally biased region" description="Low complexity" evidence="2">
    <location>
        <begin position="338"/>
        <end position="352"/>
    </location>
</feature>
<dbReference type="OrthoDB" id="1939715at2759"/>
<feature type="region of interest" description="Disordered" evidence="2">
    <location>
        <begin position="2541"/>
        <end position="2572"/>
    </location>
</feature>
<reference evidence="5" key="3">
    <citation type="submission" date="2015-06" db="UniProtKB">
        <authorList>
            <consortium name="EnsemblMetazoa"/>
        </authorList>
    </citation>
    <scope>IDENTIFICATION</scope>
</reference>
<feature type="region of interest" description="Disordered" evidence="2">
    <location>
        <begin position="2614"/>
        <end position="2725"/>
    </location>
</feature>
<dbReference type="EnsemblMetazoa" id="CapteT228733">
    <property type="protein sequence ID" value="CapteP228733"/>
    <property type="gene ID" value="CapteG228733"/>
</dbReference>
<feature type="compositionally biased region" description="Polar residues" evidence="2">
    <location>
        <begin position="2471"/>
        <end position="2494"/>
    </location>
</feature>
<feature type="compositionally biased region" description="Basic and acidic residues" evidence="2">
    <location>
        <begin position="2052"/>
        <end position="2061"/>
    </location>
</feature>